<dbReference type="Gene3D" id="1.10.3470.10">
    <property type="entry name" value="ABC transporter involved in vitamin B12 uptake, BtuC"/>
    <property type="match status" value="1"/>
</dbReference>
<dbReference type="PANTHER" id="PTHR43370">
    <property type="entry name" value="SUGAR ABC TRANSPORTER INTEGRAL MEMBRANE PROTEIN-RELATED"/>
    <property type="match status" value="1"/>
</dbReference>
<protein>
    <recommendedName>
        <fullName evidence="9">Sugar ABC transporter permease</fullName>
    </recommendedName>
</protein>
<feature type="transmembrane region" description="Helical" evidence="6">
    <location>
        <begin position="193"/>
        <end position="211"/>
    </location>
</feature>
<dbReference type="GO" id="GO:0005886">
    <property type="term" value="C:plasma membrane"/>
    <property type="evidence" value="ECO:0007669"/>
    <property type="project" value="UniProtKB-SubCell"/>
</dbReference>
<keyword evidence="2" id="KW-1003">Cell membrane</keyword>
<evidence type="ECO:0000313" key="7">
    <source>
        <dbReference type="EMBL" id="TCG11425.1"/>
    </source>
</evidence>
<keyword evidence="3 6" id="KW-0812">Transmembrane</keyword>
<feature type="transmembrane region" description="Helical" evidence="6">
    <location>
        <begin position="92"/>
        <end position="111"/>
    </location>
</feature>
<reference evidence="7 8" key="1">
    <citation type="submission" date="2018-02" db="EMBL/GenBank/DDBJ databases">
        <title>Mycoplasma marinum and Mycoplasma todarodis sp. nov., moderately halophilic and psychrotolerant mycoplasmas isolated from cephalopods.</title>
        <authorList>
            <person name="Viver T."/>
        </authorList>
    </citation>
    <scope>NUCLEOTIDE SEQUENCE [LARGE SCALE GENOMIC DNA]</scope>
    <source>
        <strain evidence="7 8">PE</strain>
    </source>
</reference>
<gene>
    <name evidence="7" type="ORF">C4B24_02020</name>
</gene>
<feature type="transmembrane region" description="Helical" evidence="6">
    <location>
        <begin position="217"/>
        <end position="235"/>
    </location>
</feature>
<feature type="transmembrane region" description="Helical" evidence="6">
    <location>
        <begin position="274"/>
        <end position="290"/>
    </location>
</feature>
<dbReference type="PANTHER" id="PTHR43370:SF1">
    <property type="entry name" value="GUANOSINE ABC TRANSPORTER PERMEASE PROTEIN NUPQ"/>
    <property type="match status" value="1"/>
</dbReference>
<evidence type="ECO:0000256" key="5">
    <source>
        <dbReference type="ARBA" id="ARBA00023136"/>
    </source>
</evidence>
<feature type="transmembrane region" description="Helical" evidence="6">
    <location>
        <begin position="141"/>
        <end position="162"/>
    </location>
</feature>
<evidence type="ECO:0000313" key="8">
    <source>
        <dbReference type="Proteomes" id="UP000294192"/>
    </source>
</evidence>
<sequence length="309" mass="32865">MIYASFTIITMIIILALAAVGGSISERSGIINLSIEGFMTIGAIIYALMASNPSIISNRANQFWIIPIAGLATAGFATLYAFVTVKLKANQTIAGIALNILALAIAVYIIHSNLNPGGVQDKIQIQSALWTLGDGSRTNSLSLFNISIIIGIPVIVMVIILLNKTKFGIKLKTCGEQPDAATSLGMKVERIQFISVMIAGGISGMAGALFIQMQGSYFYGSTQGVGFLAVALVIFGQWRPSIILLGAIIFGGLYGMVSARELIPGLDNMDNPELLNTLPYLASLFVLIFTQRNSKAPKALGIPYENTGR</sequence>
<comment type="caution">
    <text evidence="7">The sequence shown here is derived from an EMBL/GenBank/DDBJ whole genome shotgun (WGS) entry which is preliminary data.</text>
</comment>
<evidence type="ECO:0008006" key="9">
    <source>
        <dbReference type="Google" id="ProtNLM"/>
    </source>
</evidence>
<keyword evidence="5 6" id="KW-0472">Membrane</keyword>
<organism evidence="7 8">
    <name type="scientific">Mycoplasma marinum</name>
    <dbReference type="NCBI Taxonomy" id="1937190"/>
    <lineage>
        <taxon>Bacteria</taxon>
        <taxon>Bacillati</taxon>
        <taxon>Mycoplasmatota</taxon>
        <taxon>Mollicutes</taxon>
        <taxon>Mycoplasmataceae</taxon>
        <taxon>Mycoplasma</taxon>
    </lineage>
</organism>
<dbReference type="EMBL" id="PSZO01000007">
    <property type="protein sequence ID" value="TCG11425.1"/>
    <property type="molecule type" value="Genomic_DNA"/>
</dbReference>
<evidence type="ECO:0000256" key="4">
    <source>
        <dbReference type="ARBA" id="ARBA00022989"/>
    </source>
</evidence>
<dbReference type="OrthoDB" id="9792579at2"/>
<dbReference type="CDD" id="cd06580">
    <property type="entry name" value="TM_PBP1_transp_TpRbsC_like"/>
    <property type="match status" value="1"/>
</dbReference>
<evidence type="ECO:0000256" key="6">
    <source>
        <dbReference type="SAM" id="Phobius"/>
    </source>
</evidence>
<feature type="transmembrane region" description="Helical" evidence="6">
    <location>
        <begin position="63"/>
        <end position="85"/>
    </location>
</feature>
<dbReference type="Pfam" id="PF02653">
    <property type="entry name" value="BPD_transp_2"/>
    <property type="match status" value="1"/>
</dbReference>
<evidence type="ECO:0000256" key="2">
    <source>
        <dbReference type="ARBA" id="ARBA00022475"/>
    </source>
</evidence>
<evidence type="ECO:0000256" key="1">
    <source>
        <dbReference type="ARBA" id="ARBA00004651"/>
    </source>
</evidence>
<proteinExistence type="predicted"/>
<dbReference type="AlphaFoldDB" id="A0A4R0XRC3"/>
<dbReference type="GO" id="GO:0022857">
    <property type="term" value="F:transmembrane transporter activity"/>
    <property type="evidence" value="ECO:0007669"/>
    <property type="project" value="InterPro"/>
</dbReference>
<comment type="subcellular location">
    <subcellularLocation>
        <location evidence="1">Cell membrane</location>
        <topology evidence="1">Multi-pass membrane protein</topology>
    </subcellularLocation>
</comment>
<dbReference type="RefSeq" id="WP_131598836.1">
    <property type="nucleotide sequence ID" value="NZ_CBDBYK010000004.1"/>
</dbReference>
<dbReference type="Proteomes" id="UP000294192">
    <property type="component" value="Unassembled WGS sequence"/>
</dbReference>
<dbReference type="InterPro" id="IPR001851">
    <property type="entry name" value="ABC_transp_permease"/>
</dbReference>
<feature type="transmembrane region" description="Helical" evidence="6">
    <location>
        <begin position="31"/>
        <end position="51"/>
    </location>
</feature>
<keyword evidence="4 6" id="KW-1133">Transmembrane helix</keyword>
<accession>A0A4R0XRC3</accession>
<keyword evidence="8" id="KW-1185">Reference proteome</keyword>
<dbReference type="InterPro" id="IPR037294">
    <property type="entry name" value="ABC_BtuC-like"/>
</dbReference>
<name>A0A4R0XRC3_9MOLU</name>
<feature type="transmembrane region" description="Helical" evidence="6">
    <location>
        <begin position="6"/>
        <end position="24"/>
    </location>
</feature>
<feature type="transmembrane region" description="Helical" evidence="6">
    <location>
        <begin position="242"/>
        <end position="262"/>
    </location>
</feature>
<evidence type="ECO:0000256" key="3">
    <source>
        <dbReference type="ARBA" id="ARBA00022692"/>
    </source>
</evidence>